<organism evidence="2">
    <name type="scientific">Oppiella nova</name>
    <dbReference type="NCBI Taxonomy" id="334625"/>
    <lineage>
        <taxon>Eukaryota</taxon>
        <taxon>Metazoa</taxon>
        <taxon>Ecdysozoa</taxon>
        <taxon>Arthropoda</taxon>
        <taxon>Chelicerata</taxon>
        <taxon>Arachnida</taxon>
        <taxon>Acari</taxon>
        <taxon>Acariformes</taxon>
        <taxon>Sarcoptiformes</taxon>
        <taxon>Oribatida</taxon>
        <taxon>Brachypylina</taxon>
        <taxon>Oppioidea</taxon>
        <taxon>Oppiidae</taxon>
        <taxon>Oppiella</taxon>
    </lineage>
</organism>
<name>A0A7R9MJF2_9ACAR</name>
<reference evidence="2" key="1">
    <citation type="submission" date="2020-11" db="EMBL/GenBank/DDBJ databases">
        <authorList>
            <person name="Tran Van P."/>
        </authorList>
    </citation>
    <scope>NUCLEOTIDE SEQUENCE</scope>
</reference>
<dbReference type="GO" id="GO:0004674">
    <property type="term" value="F:protein serine/threonine kinase activity"/>
    <property type="evidence" value="ECO:0007669"/>
    <property type="project" value="TreeGrafter"/>
</dbReference>
<dbReference type="EMBL" id="OC938232">
    <property type="protein sequence ID" value="CAD7661363.1"/>
    <property type="molecule type" value="Genomic_DNA"/>
</dbReference>
<dbReference type="EMBL" id="CAJPVJ010023407">
    <property type="protein sequence ID" value="CAG2178499.1"/>
    <property type="molecule type" value="Genomic_DNA"/>
</dbReference>
<evidence type="ECO:0000313" key="3">
    <source>
        <dbReference type="Proteomes" id="UP000728032"/>
    </source>
</evidence>
<protein>
    <recommendedName>
        <fullName evidence="1">Protein kinase domain-containing protein</fullName>
    </recommendedName>
</protein>
<dbReference type="Gene3D" id="1.10.510.10">
    <property type="entry name" value="Transferase(Phosphotransferase) domain 1"/>
    <property type="match status" value="1"/>
</dbReference>
<dbReference type="AlphaFoldDB" id="A0A7R9MJF2"/>
<sequence length="135" mass="15677">MNSIEFYISCHIFKEILECVQYLHELDPPIIHRDLKPDNVLVAQEVKNIHDRDFYTVTGQQSGAPVYQAPEVTSGSPQSYSSDNEVLNKCVIKLWEVLVSMALYPNWEDRPECKDVLKTYHDDRKAYGGRDERIM</sequence>
<keyword evidence="3" id="KW-1185">Reference proteome</keyword>
<dbReference type="Pfam" id="PF00069">
    <property type="entry name" value="Pkinase"/>
    <property type="match status" value="1"/>
</dbReference>
<dbReference type="Proteomes" id="UP000728032">
    <property type="component" value="Unassembled WGS sequence"/>
</dbReference>
<gene>
    <name evidence="2" type="ORF">ONB1V03_LOCUS17924</name>
</gene>
<dbReference type="InterPro" id="IPR000719">
    <property type="entry name" value="Prot_kinase_dom"/>
</dbReference>
<dbReference type="SUPFAM" id="SSF56112">
    <property type="entry name" value="Protein kinase-like (PK-like)"/>
    <property type="match status" value="1"/>
</dbReference>
<evidence type="ECO:0000259" key="1">
    <source>
        <dbReference type="PROSITE" id="PS50011"/>
    </source>
</evidence>
<dbReference type="GO" id="GO:0005524">
    <property type="term" value="F:ATP binding"/>
    <property type="evidence" value="ECO:0007669"/>
    <property type="project" value="InterPro"/>
</dbReference>
<feature type="domain" description="Protein kinase" evidence="1">
    <location>
        <begin position="1"/>
        <end position="135"/>
    </location>
</feature>
<dbReference type="OrthoDB" id="6488137at2759"/>
<dbReference type="PROSITE" id="PS00108">
    <property type="entry name" value="PROTEIN_KINASE_ST"/>
    <property type="match status" value="1"/>
</dbReference>
<evidence type="ECO:0000313" key="2">
    <source>
        <dbReference type="EMBL" id="CAD7661363.1"/>
    </source>
</evidence>
<dbReference type="PANTHER" id="PTHR24361">
    <property type="entry name" value="MITOGEN-ACTIVATED KINASE KINASE KINASE"/>
    <property type="match status" value="1"/>
</dbReference>
<dbReference type="GO" id="GO:0005737">
    <property type="term" value="C:cytoplasm"/>
    <property type="evidence" value="ECO:0007669"/>
    <property type="project" value="TreeGrafter"/>
</dbReference>
<dbReference type="InterPro" id="IPR053235">
    <property type="entry name" value="Ser_Thr_kinase"/>
</dbReference>
<dbReference type="InterPro" id="IPR011009">
    <property type="entry name" value="Kinase-like_dom_sf"/>
</dbReference>
<dbReference type="InterPro" id="IPR008271">
    <property type="entry name" value="Ser/Thr_kinase_AS"/>
</dbReference>
<dbReference type="PROSITE" id="PS50011">
    <property type="entry name" value="PROTEIN_KINASE_DOM"/>
    <property type="match status" value="1"/>
</dbReference>
<proteinExistence type="predicted"/>
<accession>A0A7R9MJF2</accession>